<evidence type="ECO:0000256" key="1">
    <source>
        <dbReference type="ARBA" id="ARBA00001946"/>
    </source>
</evidence>
<evidence type="ECO:0000313" key="14">
    <source>
        <dbReference type="EMBL" id="QFQ02386.1"/>
    </source>
</evidence>
<evidence type="ECO:0000256" key="7">
    <source>
        <dbReference type="ARBA" id="ARBA00023239"/>
    </source>
</evidence>
<gene>
    <name evidence="10 14" type="primary">ppc</name>
    <name evidence="14" type="ORF">CUROG_05075</name>
</gene>
<evidence type="ECO:0000256" key="13">
    <source>
        <dbReference type="SAM" id="MobiDB-lite"/>
    </source>
</evidence>
<keyword evidence="8 10" id="KW-0120">Carbon dioxide fixation</keyword>
<comment type="catalytic activity">
    <reaction evidence="9 10">
        <text>oxaloacetate + phosphate = phosphoenolpyruvate + hydrogencarbonate</text>
        <dbReference type="Rhea" id="RHEA:28370"/>
        <dbReference type="ChEBI" id="CHEBI:16452"/>
        <dbReference type="ChEBI" id="CHEBI:17544"/>
        <dbReference type="ChEBI" id="CHEBI:43474"/>
        <dbReference type="ChEBI" id="CHEBI:58702"/>
        <dbReference type="EC" id="4.1.1.31"/>
    </reaction>
</comment>
<dbReference type="GO" id="GO:0000287">
    <property type="term" value="F:magnesium ion binding"/>
    <property type="evidence" value="ECO:0007669"/>
    <property type="project" value="UniProtKB-UniRule"/>
</dbReference>
<dbReference type="InterPro" id="IPR033129">
    <property type="entry name" value="PEPCASE_His_AS"/>
</dbReference>
<dbReference type="GO" id="GO:0006099">
    <property type="term" value="P:tricarboxylic acid cycle"/>
    <property type="evidence" value="ECO:0007669"/>
    <property type="project" value="InterPro"/>
</dbReference>
<dbReference type="Gene3D" id="1.20.1440.90">
    <property type="entry name" value="Phosphoenolpyruvate/pyruvate domain"/>
    <property type="match status" value="1"/>
</dbReference>
<dbReference type="HAMAP" id="MF_00595">
    <property type="entry name" value="PEPcase_type1"/>
    <property type="match status" value="1"/>
</dbReference>
<dbReference type="InterPro" id="IPR022805">
    <property type="entry name" value="PEP_COase_bac/pln-type"/>
</dbReference>
<sequence>MHSTANPQGLGRDERMTDTGSHRGTTIPGTSIPVIPEDRPKPPITPKVRDDIRYLGKILGDVIREQEGEYIFNLVENARTTALDLRYGELSVAELAEQFRELDPENAIPMIRAFSHFALLANLSEDLHAERLREYEADEGHPKPPSTLTHTWERFAEADVRAEDVAAVMDRAYVAPVLTAHPTETRRRTVFDVQKDIAEMMRERARILNAKKTARTQDKLEAIDQVIRRRITVLWQTALIRSVRPRIEDEIKVGLRYYGISLLEEIPAINRAVAQSLQERYGDEVPATPIIRPGSWIGGDHDGNPYVTGETVGLATGQAAETIFTHYVDLLHELENDLSLSLRFTEITPELEQLADRGHNDVPSRADEPYRRAIHGMRGRVAATACQALGHPVVAGDIHEKHEPYASPAELLADIDTVDQSLRLSLDDLLADHTLSDLKFAVRTFGFHMSGLDLRQNSESYEDVLTEIFQRAGVAEDYRSLTEEQKLELLVSELSSPRPLIDPVATWTEETERELGIYRAAADAVKRFGREVVPHNIVSMTTSVSDILEPMILLKEVGLFQADKDNPKGSVDVIPLFETIDDLQAGASIMRELWQLPFYRNYLQQLDNQQEIMLGYSDSNKDGGYFAANWALYDAELALVEAAQEANVFLRLFHGRGGTVGRGGGPSYDAILAQPAGAVQGSVRITEQGEIISAKYGDRPNARRNLEALVSATLEASLLPLDDIENPERAYAAMREISDLSQRAYAALMHEDPGFIEYFTNSTPLAEIGSLNIGSRPSSRKQTEAISDLRAIPWVLSWSQSRVMLPGWFGVGSALQQWLAEGEAVAGSQDDRVAYLKELHQRWPFLESVLSNMAQVMSKVDMGLAELYATLVPNQEDAQRIFGIIREEFELTVEMFRLVTGRESLLADNPELVSSVRNRFPYLVPLNLAQLELLRRYRAGDDSRQVRVGIRLTMNGLATALRNSG</sequence>
<dbReference type="PROSITE" id="PS00393">
    <property type="entry name" value="PEPCASE_2"/>
    <property type="match status" value="1"/>
</dbReference>
<dbReference type="SUPFAM" id="SSF51621">
    <property type="entry name" value="Phosphoenolpyruvate/pyruvate domain"/>
    <property type="match status" value="1"/>
</dbReference>
<keyword evidence="7 10" id="KW-0456">Lyase</keyword>
<dbReference type="InterPro" id="IPR015813">
    <property type="entry name" value="Pyrv/PenolPyrv_kinase-like_dom"/>
</dbReference>
<dbReference type="KEGG" id="cuo:CUROG_05075"/>
<feature type="compositionally biased region" description="Basic and acidic residues" evidence="13">
    <location>
        <begin position="11"/>
        <end position="21"/>
    </location>
</feature>
<dbReference type="EMBL" id="CP045032">
    <property type="protein sequence ID" value="QFQ02386.1"/>
    <property type="molecule type" value="Genomic_DNA"/>
</dbReference>
<comment type="cofactor">
    <cofactor evidence="1 10">
        <name>Mg(2+)</name>
        <dbReference type="ChEBI" id="CHEBI:18420"/>
    </cofactor>
</comment>
<dbReference type="GO" id="GO:0005829">
    <property type="term" value="C:cytosol"/>
    <property type="evidence" value="ECO:0007669"/>
    <property type="project" value="TreeGrafter"/>
</dbReference>
<evidence type="ECO:0000256" key="12">
    <source>
        <dbReference type="PROSITE-ProRule" id="PRU10112"/>
    </source>
</evidence>
<evidence type="ECO:0000313" key="15">
    <source>
        <dbReference type="Proteomes" id="UP000326711"/>
    </source>
</evidence>
<dbReference type="PRINTS" id="PR00150">
    <property type="entry name" value="PEPCARBXLASE"/>
</dbReference>
<evidence type="ECO:0000256" key="11">
    <source>
        <dbReference type="PROSITE-ProRule" id="PRU10111"/>
    </source>
</evidence>
<protein>
    <recommendedName>
        <fullName evidence="5 10">Phosphoenolpyruvate carboxylase</fullName>
        <shortName evidence="10">PEPC</shortName>
        <shortName evidence="10">PEPCase</shortName>
        <ecNumber evidence="4 10">4.1.1.31</ecNumber>
    </recommendedName>
</protein>
<evidence type="ECO:0000256" key="9">
    <source>
        <dbReference type="ARBA" id="ARBA00048995"/>
    </source>
</evidence>
<evidence type="ECO:0000256" key="8">
    <source>
        <dbReference type="ARBA" id="ARBA00023300"/>
    </source>
</evidence>
<keyword evidence="15" id="KW-1185">Reference proteome</keyword>
<dbReference type="PROSITE" id="PS00781">
    <property type="entry name" value="PEPCASE_1"/>
    <property type="match status" value="1"/>
</dbReference>
<dbReference type="Proteomes" id="UP000326711">
    <property type="component" value="Chromosome"/>
</dbReference>
<evidence type="ECO:0000256" key="4">
    <source>
        <dbReference type="ARBA" id="ARBA00012305"/>
    </source>
</evidence>
<keyword evidence="14" id="KW-0670">Pyruvate</keyword>
<dbReference type="GO" id="GO:0008964">
    <property type="term" value="F:phosphoenolpyruvate carboxylase activity"/>
    <property type="evidence" value="ECO:0007669"/>
    <property type="project" value="UniProtKB-UniRule"/>
</dbReference>
<dbReference type="InterPro" id="IPR021135">
    <property type="entry name" value="PEP_COase"/>
</dbReference>
<dbReference type="Pfam" id="PF00311">
    <property type="entry name" value="PEPcase"/>
    <property type="match status" value="1"/>
</dbReference>
<feature type="region of interest" description="Disordered" evidence="13">
    <location>
        <begin position="1"/>
        <end position="46"/>
    </location>
</feature>
<dbReference type="EC" id="4.1.1.31" evidence="4 10"/>
<dbReference type="PANTHER" id="PTHR30523:SF6">
    <property type="entry name" value="PHOSPHOENOLPYRUVATE CARBOXYLASE"/>
    <property type="match status" value="1"/>
</dbReference>
<feature type="active site" evidence="10 11">
    <location>
        <position position="181"/>
    </location>
</feature>
<name>A0A5J6Z5Y9_9CORY</name>
<evidence type="ECO:0000256" key="5">
    <source>
        <dbReference type="ARBA" id="ARBA00022419"/>
    </source>
</evidence>
<keyword evidence="6 10" id="KW-0460">Magnesium</keyword>
<feature type="compositionally biased region" description="Basic and acidic residues" evidence="13">
    <location>
        <begin position="36"/>
        <end position="46"/>
    </location>
</feature>
<dbReference type="GO" id="GO:0006107">
    <property type="term" value="P:oxaloacetate metabolic process"/>
    <property type="evidence" value="ECO:0007669"/>
    <property type="project" value="UniProtKB-UniRule"/>
</dbReference>
<dbReference type="AlphaFoldDB" id="A0A5J6Z5Y9"/>
<organism evidence="14 15">
    <name type="scientific">Corynebacterium urogenitale</name>
    <dbReference type="NCBI Taxonomy" id="2487892"/>
    <lineage>
        <taxon>Bacteria</taxon>
        <taxon>Bacillati</taxon>
        <taxon>Actinomycetota</taxon>
        <taxon>Actinomycetes</taxon>
        <taxon>Mycobacteriales</taxon>
        <taxon>Corynebacteriaceae</taxon>
        <taxon>Corynebacterium</taxon>
    </lineage>
</organism>
<dbReference type="NCBIfam" id="NF000584">
    <property type="entry name" value="PRK00009.1"/>
    <property type="match status" value="1"/>
</dbReference>
<reference evidence="15" key="1">
    <citation type="submission" date="2019-10" db="EMBL/GenBank/DDBJ databases">
        <title>Complete genome sequence of Corynebacterium urogenitalis DSM 108747, isolated from the genital tract of a cow.</title>
        <authorList>
            <person name="Ruckert C."/>
            <person name="Ballas P."/>
            <person name="Wagener K."/>
            <person name="Drillich M."/>
            <person name="Kaempfer P."/>
            <person name="Busse H.-J."/>
            <person name="Ehling-Schulz M."/>
        </authorList>
    </citation>
    <scope>NUCLEOTIDE SEQUENCE [LARGE SCALE GENOMIC DNA]</scope>
    <source>
        <strain evidence="15">LMM 1652</strain>
    </source>
</reference>
<accession>A0A5J6Z5Y9</accession>
<evidence type="ECO:0000256" key="2">
    <source>
        <dbReference type="ARBA" id="ARBA00003670"/>
    </source>
</evidence>
<proteinExistence type="inferred from homology"/>
<comment type="similarity">
    <text evidence="3 10">Belongs to the PEPCase type 1 family.</text>
</comment>
<dbReference type="GO" id="GO:0015977">
    <property type="term" value="P:carbon fixation"/>
    <property type="evidence" value="ECO:0007669"/>
    <property type="project" value="UniProtKB-UniRule"/>
</dbReference>
<feature type="active site" evidence="10 12">
    <location>
        <position position="621"/>
    </location>
</feature>
<dbReference type="InterPro" id="IPR018129">
    <property type="entry name" value="PEP_COase_Lys_AS"/>
</dbReference>
<comment type="function">
    <text evidence="2 10">Forms oxaloacetate, a four-carbon dicarboxylic acid source for the tricarboxylic acid cycle.</text>
</comment>
<comment type="subunit">
    <text evidence="10">Homotetramer.</text>
</comment>
<evidence type="ECO:0000256" key="10">
    <source>
        <dbReference type="HAMAP-Rule" id="MF_00595"/>
    </source>
</evidence>
<evidence type="ECO:0000256" key="6">
    <source>
        <dbReference type="ARBA" id="ARBA00022842"/>
    </source>
</evidence>
<dbReference type="PANTHER" id="PTHR30523">
    <property type="entry name" value="PHOSPHOENOLPYRUVATE CARBOXYLASE"/>
    <property type="match status" value="1"/>
</dbReference>
<evidence type="ECO:0000256" key="3">
    <source>
        <dbReference type="ARBA" id="ARBA00008346"/>
    </source>
</evidence>